<comment type="similarity">
    <text evidence="3 13">Belongs to the pantothenate synthetase family.</text>
</comment>
<dbReference type="PANTHER" id="PTHR21299">
    <property type="entry name" value="CYTIDYLATE KINASE/PANTOATE-BETA-ALANINE LIGASE"/>
    <property type="match status" value="1"/>
</dbReference>
<evidence type="ECO:0000313" key="15">
    <source>
        <dbReference type="Proteomes" id="UP000028981"/>
    </source>
</evidence>
<evidence type="ECO:0000256" key="13">
    <source>
        <dbReference type="HAMAP-Rule" id="MF_00158"/>
    </source>
</evidence>
<evidence type="ECO:0000256" key="6">
    <source>
        <dbReference type="ARBA" id="ARBA00022490"/>
    </source>
</evidence>
<reference evidence="14 15" key="1">
    <citation type="submission" date="2014-08" db="EMBL/GenBank/DDBJ databases">
        <authorList>
            <person name="Hassan Y.I."/>
            <person name="Lepp D."/>
            <person name="Zhou T."/>
        </authorList>
    </citation>
    <scope>NUCLEOTIDE SEQUENCE [LARGE SCALE GENOMIC DNA]</scope>
    <source>
        <strain evidence="14 15">IFO13584</strain>
    </source>
</reference>
<feature type="binding site" evidence="13">
    <location>
        <begin position="30"/>
        <end position="37"/>
    </location>
    <ligand>
        <name>ATP</name>
        <dbReference type="ChEBI" id="CHEBI:30616"/>
    </ligand>
</feature>
<comment type="pathway">
    <text evidence="2 13">Cofactor biosynthesis; (R)-pantothenate biosynthesis; (R)-pantothenate from (R)-pantoate and beta-alanine: step 1/1.</text>
</comment>
<evidence type="ECO:0000256" key="5">
    <source>
        <dbReference type="ARBA" id="ARBA00014155"/>
    </source>
</evidence>
<keyword evidence="6 13" id="KW-0963">Cytoplasm</keyword>
<dbReference type="HAMAP" id="MF_00158">
    <property type="entry name" value="PanC"/>
    <property type="match status" value="1"/>
</dbReference>
<sequence length="282" mass="30607">MTKILRTISELRAWRNALPAGARLGLVPTMGALHEGHISLMDLAHTHCDTVIASIFVNPLQFGPTEDLARYPRPIERDIALLEASGVDALFLPEPAEVYPADNSTYVIEEAVSLPLCGALRPGHFRGVATVVLKLFNLTQPHFAFFGQKDAQQCAVIERMVRDLNVPVEIVRGAIVREEDGLAMSSRNVYLEPAQRAIAPLLYQSLLAASEAYDAGERGAGKLEAIGRSILAREPGIAVQYWEVRDRSSLAPLETVGANGCLLALAAYLGNTRLIDNFILGA</sequence>
<comment type="function">
    <text evidence="12 13">Catalyzes the condensation of pantoate with beta-alanine in an ATP-dependent reaction via a pantoyl-adenylate intermediate.</text>
</comment>
<comment type="subcellular location">
    <subcellularLocation>
        <location evidence="1 13">Cytoplasm</location>
    </subcellularLocation>
</comment>
<organism evidence="14 15">
    <name type="scientific">Devosia riboflavina</name>
    <dbReference type="NCBI Taxonomy" id="46914"/>
    <lineage>
        <taxon>Bacteria</taxon>
        <taxon>Pseudomonadati</taxon>
        <taxon>Pseudomonadota</taxon>
        <taxon>Alphaproteobacteria</taxon>
        <taxon>Hyphomicrobiales</taxon>
        <taxon>Devosiaceae</taxon>
        <taxon>Devosia</taxon>
    </lineage>
</organism>
<feature type="binding site" evidence="13">
    <location>
        <begin position="184"/>
        <end position="187"/>
    </location>
    <ligand>
        <name>ATP</name>
        <dbReference type="ChEBI" id="CHEBI:30616"/>
    </ligand>
</feature>
<dbReference type="Gene3D" id="3.40.50.620">
    <property type="entry name" value="HUPs"/>
    <property type="match status" value="1"/>
</dbReference>
<evidence type="ECO:0000256" key="8">
    <source>
        <dbReference type="ARBA" id="ARBA00022655"/>
    </source>
</evidence>
<dbReference type="RefSeq" id="WP_035083935.1">
    <property type="nucleotide sequence ID" value="NZ_JQGC01000012.1"/>
</dbReference>
<comment type="caution">
    <text evidence="14">The sequence shown here is derived from an EMBL/GenBank/DDBJ whole genome shotgun (WGS) entry which is preliminary data.</text>
</comment>
<keyword evidence="8 13" id="KW-0566">Pantothenate biosynthesis</keyword>
<feature type="binding site" evidence="13">
    <location>
        <begin position="147"/>
        <end position="150"/>
    </location>
    <ligand>
        <name>ATP</name>
        <dbReference type="ChEBI" id="CHEBI:30616"/>
    </ligand>
</feature>
<dbReference type="GO" id="GO:0015940">
    <property type="term" value="P:pantothenate biosynthetic process"/>
    <property type="evidence" value="ECO:0007669"/>
    <property type="project" value="UniProtKB-UniRule"/>
</dbReference>
<keyword evidence="9 13" id="KW-0547">Nucleotide-binding</keyword>
<gene>
    <name evidence="13" type="primary">panC</name>
    <name evidence="14" type="ORF">JP75_14450</name>
</gene>
<dbReference type="AlphaFoldDB" id="A0A087M1B7"/>
<evidence type="ECO:0000256" key="12">
    <source>
        <dbReference type="ARBA" id="ARBA00055042"/>
    </source>
</evidence>
<evidence type="ECO:0000256" key="1">
    <source>
        <dbReference type="ARBA" id="ARBA00004496"/>
    </source>
</evidence>
<dbReference type="GO" id="GO:0005829">
    <property type="term" value="C:cytosol"/>
    <property type="evidence" value="ECO:0007669"/>
    <property type="project" value="TreeGrafter"/>
</dbReference>
<dbReference type="STRING" id="46914.JP75_14450"/>
<dbReference type="EC" id="6.3.2.1" evidence="4 13"/>
<feature type="binding site" evidence="13">
    <location>
        <position position="153"/>
    </location>
    <ligand>
        <name>(R)-pantoate</name>
        <dbReference type="ChEBI" id="CHEBI:15980"/>
    </ligand>
</feature>
<evidence type="ECO:0000256" key="9">
    <source>
        <dbReference type="ARBA" id="ARBA00022741"/>
    </source>
</evidence>
<dbReference type="InterPro" id="IPR014729">
    <property type="entry name" value="Rossmann-like_a/b/a_fold"/>
</dbReference>
<protein>
    <recommendedName>
        <fullName evidence="5 13">Pantothenate synthetase</fullName>
        <shortName evidence="13">PS</shortName>
        <ecNumber evidence="4 13">6.3.2.1</ecNumber>
    </recommendedName>
    <alternativeName>
        <fullName evidence="13">Pantoate--beta-alanine ligase</fullName>
    </alternativeName>
    <alternativeName>
        <fullName evidence="13">Pantoate-activating enzyme</fullName>
    </alternativeName>
</protein>
<evidence type="ECO:0000256" key="2">
    <source>
        <dbReference type="ARBA" id="ARBA00004990"/>
    </source>
</evidence>
<keyword evidence="15" id="KW-1185">Reference proteome</keyword>
<evidence type="ECO:0000256" key="3">
    <source>
        <dbReference type="ARBA" id="ARBA00009256"/>
    </source>
</evidence>
<dbReference type="Pfam" id="PF02569">
    <property type="entry name" value="Pantoate_ligase"/>
    <property type="match status" value="1"/>
</dbReference>
<feature type="binding site" evidence="13">
    <location>
        <position position="61"/>
    </location>
    <ligand>
        <name>beta-alanine</name>
        <dbReference type="ChEBI" id="CHEBI:57966"/>
    </ligand>
</feature>
<feature type="binding site" evidence="13">
    <location>
        <position position="61"/>
    </location>
    <ligand>
        <name>(R)-pantoate</name>
        <dbReference type="ChEBI" id="CHEBI:15980"/>
    </ligand>
</feature>
<dbReference type="UniPathway" id="UPA00028">
    <property type="reaction ID" value="UER00005"/>
</dbReference>
<accession>A0A087M1B7</accession>
<feature type="active site" description="Proton donor" evidence="13">
    <location>
        <position position="37"/>
    </location>
</feature>
<name>A0A087M1B7_9HYPH</name>
<dbReference type="CDD" id="cd00560">
    <property type="entry name" value="PanC"/>
    <property type="match status" value="1"/>
</dbReference>
<keyword evidence="10 13" id="KW-0067">ATP-binding</keyword>
<proteinExistence type="inferred from homology"/>
<comment type="miscellaneous">
    <text evidence="13">The reaction proceeds by a bi uni uni bi ping pong mechanism.</text>
</comment>
<evidence type="ECO:0000256" key="10">
    <source>
        <dbReference type="ARBA" id="ARBA00022840"/>
    </source>
</evidence>
<evidence type="ECO:0000256" key="4">
    <source>
        <dbReference type="ARBA" id="ARBA00012219"/>
    </source>
</evidence>
<evidence type="ECO:0000256" key="11">
    <source>
        <dbReference type="ARBA" id="ARBA00048258"/>
    </source>
</evidence>
<dbReference type="NCBIfam" id="TIGR00018">
    <property type="entry name" value="panC"/>
    <property type="match status" value="1"/>
</dbReference>
<evidence type="ECO:0000256" key="7">
    <source>
        <dbReference type="ARBA" id="ARBA00022598"/>
    </source>
</evidence>
<dbReference type="OrthoDB" id="9773087at2"/>
<dbReference type="GO" id="GO:0004592">
    <property type="term" value="F:pantoate-beta-alanine ligase activity"/>
    <property type="evidence" value="ECO:0007669"/>
    <property type="project" value="UniProtKB-UniRule"/>
</dbReference>
<dbReference type="Gene3D" id="3.30.1300.10">
    <property type="entry name" value="Pantoate-beta-alanine ligase, C-terminal domain"/>
    <property type="match status" value="1"/>
</dbReference>
<dbReference type="FunFam" id="3.40.50.620:FF:000114">
    <property type="entry name" value="Pantothenate synthetase"/>
    <property type="match status" value="1"/>
</dbReference>
<dbReference type="Proteomes" id="UP000028981">
    <property type="component" value="Unassembled WGS sequence"/>
</dbReference>
<comment type="catalytic activity">
    <reaction evidence="11 13">
        <text>(R)-pantoate + beta-alanine + ATP = (R)-pantothenate + AMP + diphosphate + H(+)</text>
        <dbReference type="Rhea" id="RHEA:10912"/>
        <dbReference type="ChEBI" id="CHEBI:15378"/>
        <dbReference type="ChEBI" id="CHEBI:15980"/>
        <dbReference type="ChEBI" id="CHEBI:29032"/>
        <dbReference type="ChEBI" id="CHEBI:30616"/>
        <dbReference type="ChEBI" id="CHEBI:33019"/>
        <dbReference type="ChEBI" id="CHEBI:57966"/>
        <dbReference type="ChEBI" id="CHEBI:456215"/>
        <dbReference type="EC" id="6.3.2.1"/>
    </reaction>
</comment>
<dbReference type="GO" id="GO:0005524">
    <property type="term" value="F:ATP binding"/>
    <property type="evidence" value="ECO:0007669"/>
    <property type="project" value="UniProtKB-KW"/>
</dbReference>
<dbReference type="InterPro" id="IPR042176">
    <property type="entry name" value="Pantoate_ligase_C"/>
</dbReference>
<dbReference type="EMBL" id="JQGC01000012">
    <property type="protein sequence ID" value="KFL30670.1"/>
    <property type="molecule type" value="Genomic_DNA"/>
</dbReference>
<keyword evidence="7 13" id="KW-0436">Ligase</keyword>
<evidence type="ECO:0000313" key="14">
    <source>
        <dbReference type="EMBL" id="KFL30670.1"/>
    </source>
</evidence>
<dbReference type="PANTHER" id="PTHR21299:SF1">
    <property type="entry name" value="PANTOATE--BETA-ALANINE LIGASE"/>
    <property type="match status" value="1"/>
</dbReference>
<feature type="binding site" evidence="13">
    <location>
        <position position="176"/>
    </location>
    <ligand>
        <name>ATP</name>
        <dbReference type="ChEBI" id="CHEBI:30616"/>
    </ligand>
</feature>
<comment type="subunit">
    <text evidence="13">Homodimer.</text>
</comment>
<dbReference type="SUPFAM" id="SSF52374">
    <property type="entry name" value="Nucleotidylyl transferase"/>
    <property type="match status" value="1"/>
</dbReference>
<dbReference type="InterPro" id="IPR003721">
    <property type="entry name" value="Pantoate_ligase"/>
</dbReference>